<evidence type="ECO:0000313" key="4">
    <source>
        <dbReference type="Proteomes" id="UP000598217"/>
    </source>
</evidence>
<keyword evidence="1" id="KW-1133">Transmembrane helix</keyword>
<sequence>MAVISIFGIILTVLVACDAAVTVLHPDAEGVAAVLVRRAVWHPTVWLSTRLPGPGQHLLSLAGPLILVTTFLVWLVSLAFALALAVWPMLPEEFRLGADLDPLTFLDALYFAAGTITVLGYGELTPLSALGQLASVVGAAVGFTMFTGMATYAIQVVSGVAARNRFSLAVHDDVRGRDGITVLADSLAETGVSETRAQCRRWAEHVREVEEMVHRYPLVAFTYRSKREEYDPETALRHLEESTVAALLAGRHDPALLSAAQALDSALARLQGTVAGTYLGRNVARRLADPRPTDEDRRAARRVERMLSERLGEGDQHRERSEAERAVCRCRVFLENLHRWSHTRPPAHRWDDG</sequence>
<gene>
    <name evidence="3" type="ORF">H4W79_001492</name>
</gene>
<dbReference type="RefSeq" id="WP_191273346.1">
    <property type="nucleotide sequence ID" value="NZ_BMXJ01000006.1"/>
</dbReference>
<comment type="caution">
    <text evidence="3">The sequence shown here is derived from an EMBL/GenBank/DDBJ whole genome shotgun (WGS) entry which is preliminary data.</text>
</comment>
<proteinExistence type="predicted"/>
<dbReference type="Gene3D" id="1.10.287.70">
    <property type="match status" value="1"/>
</dbReference>
<keyword evidence="1" id="KW-0472">Membrane</keyword>
<feature type="transmembrane region" description="Helical" evidence="1">
    <location>
        <begin position="102"/>
        <end position="121"/>
    </location>
</feature>
<accession>A0ABR9HE31</accession>
<evidence type="ECO:0000259" key="2">
    <source>
        <dbReference type="Pfam" id="PF07885"/>
    </source>
</evidence>
<keyword evidence="1" id="KW-0812">Transmembrane</keyword>
<dbReference type="SUPFAM" id="SSF81324">
    <property type="entry name" value="Voltage-gated potassium channels"/>
    <property type="match status" value="1"/>
</dbReference>
<keyword evidence="4" id="KW-1185">Reference proteome</keyword>
<dbReference type="Pfam" id="PF07885">
    <property type="entry name" value="Ion_trans_2"/>
    <property type="match status" value="1"/>
</dbReference>
<feature type="transmembrane region" description="Helical" evidence="1">
    <location>
        <begin position="65"/>
        <end position="90"/>
    </location>
</feature>
<organism evidence="3 4">
    <name type="scientific">Nocardiopsis terrae</name>
    <dbReference type="NCBI Taxonomy" id="372655"/>
    <lineage>
        <taxon>Bacteria</taxon>
        <taxon>Bacillati</taxon>
        <taxon>Actinomycetota</taxon>
        <taxon>Actinomycetes</taxon>
        <taxon>Streptosporangiales</taxon>
        <taxon>Nocardiopsidaceae</taxon>
        <taxon>Nocardiopsis</taxon>
    </lineage>
</organism>
<dbReference type="EMBL" id="JADBDY010000001">
    <property type="protein sequence ID" value="MBE1457278.1"/>
    <property type="molecule type" value="Genomic_DNA"/>
</dbReference>
<dbReference type="Proteomes" id="UP000598217">
    <property type="component" value="Unassembled WGS sequence"/>
</dbReference>
<protein>
    <submittedName>
        <fullName evidence="3">Uncharacterized protein YeaO (DUF488 family)</fullName>
    </submittedName>
</protein>
<dbReference type="InterPro" id="IPR013099">
    <property type="entry name" value="K_chnl_dom"/>
</dbReference>
<evidence type="ECO:0000256" key="1">
    <source>
        <dbReference type="SAM" id="Phobius"/>
    </source>
</evidence>
<feature type="domain" description="Potassium channel" evidence="2">
    <location>
        <begin position="89"/>
        <end position="157"/>
    </location>
</feature>
<feature type="transmembrane region" description="Helical" evidence="1">
    <location>
        <begin position="133"/>
        <end position="154"/>
    </location>
</feature>
<evidence type="ECO:0000313" key="3">
    <source>
        <dbReference type="EMBL" id="MBE1457278.1"/>
    </source>
</evidence>
<name>A0ABR9HE31_9ACTN</name>
<reference evidence="3 4" key="1">
    <citation type="submission" date="2020-10" db="EMBL/GenBank/DDBJ databases">
        <title>Sequencing the genomes of 1000 actinobacteria strains.</title>
        <authorList>
            <person name="Klenk H.-P."/>
        </authorList>
    </citation>
    <scope>NUCLEOTIDE SEQUENCE [LARGE SCALE GENOMIC DNA]</scope>
    <source>
        <strain evidence="3 4">DSM 45157</strain>
    </source>
</reference>